<dbReference type="Pfam" id="PF03837">
    <property type="entry name" value="RecT"/>
    <property type="match status" value="1"/>
</dbReference>
<dbReference type="HOGENOM" id="CLU_063005_0_1_5"/>
<protein>
    <submittedName>
        <fullName evidence="1">Phage recombination protein Bet</fullName>
    </submittedName>
</protein>
<proteinExistence type="predicted"/>
<reference evidence="1 2" key="1">
    <citation type="submission" date="2012-03" db="EMBL/GenBank/DDBJ databases">
        <title>The Genome Sequence of Bartonella vinsonii subsp. arupensis OK-94-513.</title>
        <authorList>
            <consortium name="The Broad Institute Genome Sequencing Platform"/>
            <consortium name="The Broad Institute Genome Sequencing Center for Infectious Disease"/>
            <person name="Feldgarden M."/>
            <person name="Kirby J."/>
            <person name="Kosoy M."/>
            <person name="Birtles R."/>
            <person name="Probert W.S."/>
            <person name="Chiaraviglio L."/>
            <person name="Young S.K."/>
            <person name="Zeng Q."/>
            <person name="Gargeya S."/>
            <person name="Fitzgerald M."/>
            <person name="Haas B."/>
            <person name="Abouelleil A."/>
            <person name="Alvarado L."/>
            <person name="Arachchi H.M."/>
            <person name="Berlin A."/>
            <person name="Chapman S.B."/>
            <person name="Gearin G."/>
            <person name="Goldberg J."/>
            <person name="Griggs A."/>
            <person name="Gujja S."/>
            <person name="Hansen M."/>
            <person name="Heiman D."/>
            <person name="Howarth C."/>
            <person name="Larimer J."/>
            <person name="Lui A."/>
            <person name="MacDonald P.J.P."/>
            <person name="McCowen C."/>
            <person name="Montmayeur A."/>
            <person name="Murphy C."/>
            <person name="Neiman D."/>
            <person name="Pearson M."/>
            <person name="Priest M."/>
            <person name="Roberts A."/>
            <person name="Saif S."/>
            <person name="Shea T."/>
            <person name="Sisk P."/>
            <person name="Stolte C."/>
            <person name="Sykes S."/>
            <person name="Wortman J."/>
            <person name="Nusbaum C."/>
            <person name="Birren B."/>
        </authorList>
    </citation>
    <scope>NUCLEOTIDE SEQUENCE [LARGE SCALE GENOMIC DNA]</scope>
    <source>
        <strain evidence="1 2">OK-94-513</strain>
    </source>
</reference>
<evidence type="ECO:0000313" key="1">
    <source>
        <dbReference type="EMBL" id="EJF87811.1"/>
    </source>
</evidence>
<dbReference type="InterPro" id="IPR010183">
    <property type="entry name" value="Phage_lambda_Bet"/>
</dbReference>
<dbReference type="InterPro" id="IPR018330">
    <property type="entry name" value="RecT_fam"/>
</dbReference>
<dbReference type="PATRIC" id="fig|1094562.3.peg.1090"/>
<name>J0QPY1_BARVI</name>
<comment type="caution">
    <text evidence="1">The sequence shown here is derived from an EMBL/GenBank/DDBJ whole genome shotgun (WGS) entry which is preliminary data.</text>
</comment>
<dbReference type="AlphaFoldDB" id="J0QPY1"/>
<dbReference type="GO" id="GO:0006310">
    <property type="term" value="P:DNA recombination"/>
    <property type="evidence" value="ECO:0007669"/>
    <property type="project" value="InterPro"/>
</dbReference>
<dbReference type="GO" id="GO:0003677">
    <property type="term" value="F:DNA binding"/>
    <property type="evidence" value="ECO:0007669"/>
    <property type="project" value="InterPro"/>
</dbReference>
<dbReference type="NCBIfam" id="TIGR01913">
    <property type="entry name" value="bet_lambda"/>
    <property type="match status" value="1"/>
</dbReference>
<evidence type="ECO:0000313" key="2">
    <source>
        <dbReference type="Proteomes" id="UP000002304"/>
    </source>
</evidence>
<dbReference type="STRING" id="1094562.ME1_00981"/>
<sequence>MGEVRAIEEIKMTNSPLITMASKYGFSHEEFRKTIIKTCIGGNFSDEEFAVFISVAHTYGLNPLTKEIYALPKRGGGIIPVVSIDGWIKIIKSNPQFDGMTFQDHLDKDGNIIAIKCAIRLKGIKDPIEVTEYLAECKQERSDAWRKYPARMLRHKAAIQCARYAFGFSGIYEEDEAARINEINHNTQEQMVSHDMLIQIRQLMEQTQTEEENVLSFVKVKNLTDMSHKQAQMVLEGLEKKQNIQREKAQQSLPSQEQNDAPIQDAEYVHIQDIEYAQTKQEQTAAV</sequence>
<accession>J0QPY1</accession>
<organism evidence="1 2">
    <name type="scientific">Bartonella vinsonii subsp. arupensis OK-94-513</name>
    <dbReference type="NCBI Taxonomy" id="1094562"/>
    <lineage>
        <taxon>Bacteria</taxon>
        <taxon>Pseudomonadati</taxon>
        <taxon>Pseudomonadota</taxon>
        <taxon>Alphaproteobacteria</taxon>
        <taxon>Hyphomicrobiales</taxon>
        <taxon>Bartonellaceae</taxon>
        <taxon>Bartonella</taxon>
    </lineage>
</organism>
<dbReference type="Proteomes" id="UP000002304">
    <property type="component" value="Unassembled WGS sequence"/>
</dbReference>
<dbReference type="EMBL" id="AILZ01000025">
    <property type="protein sequence ID" value="EJF87811.1"/>
    <property type="molecule type" value="Genomic_DNA"/>
</dbReference>
<gene>
    <name evidence="1" type="ORF">ME1_00981</name>
</gene>